<evidence type="ECO:0000256" key="2">
    <source>
        <dbReference type="ARBA" id="ARBA00008472"/>
    </source>
</evidence>
<reference evidence="10" key="1">
    <citation type="submission" date="2021-05" db="EMBL/GenBank/DDBJ databases">
        <title>Mitochondrial genomes within bark lice (Insecta: Psocodea: Psocomorpha) reveal novel gene rearrangements containing phylogenetic signal.</title>
        <authorList>
            <person name="Saenz Manchola O.F."/>
            <person name="Virrueta Herrera S."/>
            <person name="D'alessio L.M."/>
            <person name="Yoshizawa K."/>
            <person name="Garcia Aldrete A.N."/>
            <person name="Johnson K.P."/>
        </authorList>
    </citation>
    <scope>NUCLEOTIDE SEQUENCE</scope>
</reference>
<keyword evidence="5 9" id="KW-0812">Transmembrane</keyword>
<comment type="similarity">
    <text evidence="2 9">Belongs to the complex I subunit 3 family.</text>
</comment>
<evidence type="ECO:0000256" key="3">
    <source>
        <dbReference type="ARBA" id="ARBA00021007"/>
    </source>
</evidence>
<comment type="function">
    <text evidence="9">Core subunit of the mitochondrial membrane respiratory chain NADH dehydrogenase (Complex I) which catalyzes electron transfer from NADH through the respiratory chain, using ubiquinone as an electron acceptor. Essential for the catalytic activity of complex I.</text>
</comment>
<dbReference type="AlphaFoldDB" id="A0A8K1ZG47"/>
<dbReference type="InterPro" id="IPR000440">
    <property type="entry name" value="NADH_UbQ/plastoQ_OxRdtase_su3"/>
</dbReference>
<organism evidence="10">
    <name type="scientific">Paracaecilius japanus</name>
    <dbReference type="NCBI Taxonomy" id="297965"/>
    <lineage>
        <taxon>Eukaryota</taxon>
        <taxon>Metazoa</taxon>
        <taxon>Ecdysozoa</taxon>
        <taxon>Arthropoda</taxon>
        <taxon>Hexapoda</taxon>
        <taxon>Insecta</taxon>
        <taxon>Pterygota</taxon>
        <taxon>Neoptera</taxon>
        <taxon>Paraneoptera</taxon>
        <taxon>Psocodea</taxon>
        <taxon>Psocomorpha</taxon>
        <taxon>Caeciliusetae</taxon>
        <taxon>Caeciliusidae</taxon>
        <taxon>Paracaecilius</taxon>
    </lineage>
</organism>
<protein>
    <recommendedName>
        <fullName evidence="3 9">NADH-ubiquinone oxidoreductase chain 3</fullName>
        <ecNumber evidence="9">7.1.1.2</ecNumber>
    </recommendedName>
</protein>
<dbReference type="GO" id="GO:0030964">
    <property type="term" value="C:NADH dehydrogenase complex"/>
    <property type="evidence" value="ECO:0007669"/>
    <property type="project" value="TreeGrafter"/>
</dbReference>
<keyword evidence="9 10" id="KW-0496">Mitochondrion</keyword>
<evidence type="ECO:0000256" key="6">
    <source>
        <dbReference type="ARBA" id="ARBA00022989"/>
    </source>
</evidence>
<name>A0A8K1ZG47_9NEOP</name>
<dbReference type="Pfam" id="PF00507">
    <property type="entry name" value="Oxidored_q4"/>
    <property type="match status" value="1"/>
</dbReference>
<evidence type="ECO:0000313" key="10">
    <source>
        <dbReference type="EMBL" id="UGS80497.1"/>
    </source>
</evidence>
<feature type="transmembrane region" description="Helical" evidence="9">
    <location>
        <begin position="6"/>
        <end position="25"/>
    </location>
</feature>
<sequence>MMNINFIFLIIFLIANIMMALCLLISKKSFMDREKASPFECGFDQKSSSRLPFSLQFFLITIIFLIFDIEIALILPSIYLIKFIPMNSWLTINIIFIIILIIGILHEWSQNMLEWSK</sequence>
<dbReference type="Gene3D" id="1.20.58.1610">
    <property type="entry name" value="NADH:ubiquinone/plastoquinone oxidoreductase, chain 3"/>
    <property type="match status" value="1"/>
</dbReference>
<gene>
    <name evidence="10" type="primary">ND3</name>
</gene>
<feature type="transmembrane region" description="Helical" evidence="9">
    <location>
        <begin position="87"/>
        <end position="108"/>
    </location>
</feature>
<dbReference type="InterPro" id="IPR038430">
    <property type="entry name" value="NDAH_ubi_oxred_su3_sf"/>
</dbReference>
<dbReference type="EMBL" id="MZ274207">
    <property type="protein sequence ID" value="UGS80497.1"/>
    <property type="molecule type" value="Genomic_DNA"/>
</dbReference>
<dbReference type="PANTHER" id="PTHR11058:SF9">
    <property type="entry name" value="NADH-UBIQUINONE OXIDOREDUCTASE CHAIN 3"/>
    <property type="match status" value="1"/>
</dbReference>
<geneLocation type="mitochondrion" evidence="10"/>
<evidence type="ECO:0000256" key="8">
    <source>
        <dbReference type="ARBA" id="ARBA00049551"/>
    </source>
</evidence>
<feature type="transmembrane region" description="Helical" evidence="9">
    <location>
        <begin position="57"/>
        <end position="81"/>
    </location>
</feature>
<keyword evidence="7 9" id="KW-0472">Membrane</keyword>
<dbReference type="GO" id="GO:0031966">
    <property type="term" value="C:mitochondrial membrane"/>
    <property type="evidence" value="ECO:0007669"/>
    <property type="project" value="UniProtKB-SubCell"/>
</dbReference>
<keyword evidence="6 9" id="KW-1133">Transmembrane helix</keyword>
<evidence type="ECO:0000256" key="9">
    <source>
        <dbReference type="RuleBase" id="RU003640"/>
    </source>
</evidence>
<keyword evidence="9" id="KW-0679">Respiratory chain</keyword>
<evidence type="ECO:0000256" key="4">
    <source>
        <dbReference type="ARBA" id="ARBA00022448"/>
    </source>
</evidence>
<evidence type="ECO:0000256" key="5">
    <source>
        <dbReference type="ARBA" id="ARBA00022692"/>
    </source>
</evidence>
<comment type="subcellular location">
    <subcellularLocation>
        <location evidence="1">Membrane</location>
    </subcellularLocation>
    <subcellularLocation>
        <location evidence="9">Mitochondrion membrane</location>
        <topology evidence="9">Multi-pass membrane protein</topology>
    </subcellularLocation>
</comment>
<keyword evidence="9" id="KW-0520">NAD</keyword>
<keyword evidence="4 9" id="KW-0813">Transport</keyword>
<comment type="catalytic activity">
    <reaction evidence="8 9">
        <text>a ubiquinone + NADH + 5 H(+)(in) = a ubiquinol + NAD(+) + 4 H(+)(out)</text>
        <dbReference type="Rhea" id="RHEA:29091"/>
        <dbReference type="Rhea" id="RHEA-COMP:9565"/>
        <dbReference type="Rhea" id="RHEA-COMP:9566"/>
        <dbReference type="ChEBI" id="CHEBI:15378"/>
        <dbReference type="ChEBI" id="CHEBI:16389"/>
        <dbReference type="ChEBI" id="CHEBI:17976"/>
        <dbReference type="ChEBI" id="CHEBI:57540"/>
        <dbReference type="ChEBI" id="CHEBI:57945"/>
        <dbReference type="EC" id="7.1.1.2"/>
    </reaction>
</comment>
<dbReference type="PANTHER" id="PTHR11058">
    <property type="entry name" value="NADH-UBIQUINONE OXIDOREDUCTASE CHAIN 3"/>
    <property type="match status" value="1"/>
</dbReference>
<evidence type="ECO:0000256" key="1">
    <source>
        <dbReference type="ARBA" id="ARBA00004370"/>
    </source>
</evidence>
<proteinExistence type="inferred from homology"/>
<dbReference type="EC" id="7.1.1.2" evidence="9"/>
<keyword evidence="9" id="KW-0249">Electron transport</keyword>
<evidence type="ECO:0000256" key="7">
    <source>
        <dbReference type="ARBA" id="ARBA00023136"/>
    </source>
</evidence>
<keyword evidence="9" id="KW-0830">Ubiquinone</keyword>
<dbReference type="GO" id="GO:0008137">
    <property type="term" value="F:NADH dehydrogenase (ubiquinone) activity"/>
    <property type="evidence" value="ECO:0007669"/>
    <property type="project" value="UniProtKB-UniRule"/>
</dbReference>
<accession>A0A8K1ZG47</accession>
<keyword evidence="9" id="KW-1278">Translocase</keyword>